<dbReference type="AlphaFoldDB" id="A0A183CRE7"/>
<evidence type="ECO:0000313" key="3">
    <source>
        <dbReference type="WBParaSite" id="GPLIN_001545500"/>
    </source>
</evidence>
<evidence type="ECO:0000313" key="2">
    <source>
        <dbReference type="Proteomes" id="UP000050741"/>
    </source>
</evidence>
<dbReference type="WBParaSite" id="GPLIN_001545500">
    <property type="protein sequence ID" value="GPLIN_001545500"/>
    <property type="gene ID" value="GPLIN_001545500"/>
</dbReference>
<reference evidence="2" key="1">
    <citation type="submission" date="2013-12" db="EMBL/GenBank/DDBJ databases">
        <authorList>
            <person name="Aslett M."/>
        </authorList>
    </citation>
    <scope>NUCLEOTIDE SEQUENCE [LARGE SCALE GENOMIC DNA]</scope>
    <source>
        <strain evidence="2">Lindley</strain>
    </source>
</reference>
<keyword evidence="2" id="KW-1185">Reference proteome</keyword>
<reference evidence="3" key="3">
    <citation type="submission" date="2016-06" db="UniProtKB">
        <authorList>
            <consortium name="WormBaseParasite"/>
        </authorList>
    </citation>
    <scope>IDENTIFICATION</scope>
</reference>
<accession>A0A183CRE7</accession>
<name>A0A183CRE7_GLOPA</name>
<reference evidence="2" key="2">
    <citation type="submission" date="2014-05" db="EMBL/GenBank/DDBJ databases">
        <title>The genome and life-stage specific transcriptomes of Globodera pallida elucidate key aspects of plant parasitism by a cyst nematode.</title>
        <authorList>
            <person name="Cotton J.A."/>
            <person name="Lilley C.J."/>
            <person name="Jones L.M."/>
            <person name="Kikuchi T."/>
            <person name="Reid A.J."/>
            <person name="Thorpe P."/>
            <person name="Tsai I.J."/>
            <person name="Beasley H."/>
            <person name="Blok V."/>
            <person name="Cock P.J.A."/>
            <person name="Van den Akker S.E."/>
            <person name="Holroyd N."/>
            <person name="Hunt M."/>
            <person name="Mantelin S."/>
            <person name="Naghra H."/>
            <person name="Pain A."/>
            <person name="Palomares-Rius J.E."/>
            <person name="Zarowiecki M."/>
            <person name="Berriman M."/>
            <person name="Jones J.T."/>
            <person name="Urwin P.E."/>
        </authorList>
    </citation>
    <scope>NUCLEOTIDE SEQUENCE [LARGE SCALE GENOMIC DNA]</scope>
    <source>
        <strain evidence="2">Lindley</strain>
    </source>
</reference>
<organism evidence="2 3">
    <name type="scientific">Globodera pallida</name>
    <name type="common">Potato cyst nematode worm</name>
    <name type="synonym">Heterodera pallida</name>
    <dbReference type="NCBI Taxonomy" id="36090"/>
    <lineage>
        <taxon>Eukaryota</taxon>
        <taxon>Metazoa</taxon>
        <taxon>Ecdysozoa</taxon>
        <taxon>Nematoda</taxon>
        <taxon>Chromadorea</taxon>
        <taxon>Rhabditida</taxon>
        <taxon>Tylenchina</taxon>
        <taxon>Tylenchomorpha</taxon>
        <taxon>Tylenchoidea</taxon>
        <taxon>Heteroderidae</taxon>
        <taxon>Heteroderinae</taxon>
        <taxon>Globodera</taxon>
    </lineage>
</organism>
<sequence length="51" mass="5313">MAAKIETAPPAPPSTAVDGDAGHLSTDKQQDEAVAELQNGDDVDKPRLQNV</sequence>
<protein>
    <submittedName>
        <fullName evidence="3">Uncharacterized protein</fullName>
    </submittedName>
</protein>
<dbReference type="Proteomes" id="UP000050741">
    <property type="component" value="Unassembled WGS sequence"/>
</dbReference>
<feature type="region of interest" description="Disordered" evidence="1">
    <location>
        <begin position="1"/>
        <end position="28"/>
    </location>
</feature>
<evidence type="ECO:0000256" key="1">
    <source>
        <dbReference type="SAM" id="MobiDB-lite"/>
    </source>
</evidence>
<proteinExistence type="predicted"/>